<dbReference type="InParanoid" id="A0A3Q7G4J3"/>
<reference evidence="10" key="2">
    <citation type="submission" date="2019-01" db="UniProtKB">
        <authorList>
            <consortium name="EnsemblPlants"/>
        </authorList>
    </citation>
    <scope>IDENTIFICATION</scope>
    <source>
        <strain evidence="10">cv. Heinz 1706</strain>
    </source>
</reference>
<evidence type="ECO:0000256" key="5">
    <source>
        <dbReference type="ARBA" id="ARBA00022723"/>
    </source>
</evidence>
<organism evidence="10">
    <name type="scientific">Solanum lycopersicum</name>
    <name type="common">Tomato</name>
    <name type="synonym">Lycopersicon esculentum</name>
    <dbReference type="NCBI Taxonomy" id="4081"/>
    <lineage>
        <taxon>Eukaryota</taxon>
        <taxon>Viridiplantae</taxon>
        <taxon>Streptophyta</taxon>
        <taxon>Embryophyta</taxon>
        <taxon>Tracheophyta</taxon>
        <taxon>Spermatophyta</taxon>
        <taxon>Magnoliopsida</taxon>
        <taxon>eudicotyledons</taxon>
        <taxon>Gunneridae</taxon>
        <taxon>Pentapetalae</taxon>
        <taxon>asterids</taxon>
        <taxon>lamiids</taxon>
        <taxon>Solanales</taxon>
        <taxon>Solanaceae</taxon>
        <taxon>Solanoideae</taxon>
        <taxon>Solaneae</taxon>
        <taxon>Solanum</taxon>
        <taxon>Solanum subgen. Lycopersicon</taxon>
    </lineage>
</organism>
<dbReference type="GO" id="GO:0016020">
    <property type="term" value="C:membrane"/>
    <property type="evidence" value="ECO:0007669"/>
    <property type="project" value="UniProtKB-SubCell"/>
</dbReference>
<evidence type="ECO:0000256" key="4">
    <source>
        <dbReference type="ARBA" id="ARBA00022617"/>
    </source>
</evidence>
<evidence type="ECO:0000256" key="8">
    <source>
        <dbReference type="ARBA" id="ARBA00023033"/>
    </source>
</evidence>
<dbReference type="InterPro" id="IPR001128">
    <property type="entry name" value="Cyt_P450"/>
</dbReference>
<accession>A0A3Q7G4J3</accession>
<keyword evidence="5" id="KW-0479">Metal-binding</keyword>
<comment type="similarity">
    <text evidence="3">Belongs to the cytochrome P450 family.</text>
</comment>
<keyword evidence="11" id="KW-1185">Reference proteome</keyword>
<evidence type="ECO:0000256" key="2">
    <source>
        <dbReference type="ARBA" id="ARBA00004370"/>
    </source>
</evidence>
<keyword evidence="9" id="KW-0472">Membrane</keyword>
<evidence type="ECO:0000256" key="7">
    <source>
        <dbReference type="ARBA" id="ARBA00023004"/>
    </source>
</evidence>
<evidence type="ECO:0008006" key="12">
    <source>
        <dbReference type="Google" id="ProtNLM"/>
    </source>
</evidence>
<dbReference type="Pfam" id="PF00067">
    <property type="entry name" value="p450"/>
    <property type="match status" value="1"/>
</dbReference>
<evidence type="ECO:0000256" key="3">
    <source>
        <dbReference type="ARBA" id="ARBA00010617"/>
    </source>
</evidence>
<sequence>MAYSMWLALVLVALFTYLVQELIWKKKKKFPPGPRGLPLIGKLHMARIFTMIFIKYLKKYGPIMSMRFGLVPTIVASSPYAAQQFLKNHDLVFASRTYSKVSQYIFYDQRNIMSSKYGPYWRNMLNCALYNCLAMPRFIHFSL</sequence>
<evidence type="ECO:0000313" key="11">
    <source>
        <dbReference type="Proteomes" id="UP000004994"/>
    </source>
</evidence>
<keyword evidence="6" id="KW-0560">Oxidoreductase</keyword>
<dbReference type="PANTHER" id="PTHR47943:SF2">
    <property type="entry name" value="CYTOCHROME P450"/>
    <property type="match status" value="1"/>
</dbReference>
<comment type="cofactor">
    <cofactor evidence="1">
        <name>heme</name>
        <dbReference type="ChEBI" id="CHEBI:30413"/>
    </cofactor>
</comment>
<evidence type="ECO:0000313" key="10">
    <source>
        <dbReference type="EnsemblPlants" id="Solyc04g049807.1.1"/>
    </source>
</evidence>
<dbReference type="GO" id="GO:0020037">
    <property type="term" value="F:heme binding"/>
    <property type="evidence" value="ECO:0007669"/>
    <property type="project" value="InterPro"/>
</dbReference>
<protein>
    <recommendedName>
        <fullName evidence="12">Cytochrome P450</fullName>
    </recommendedName>
</protein>
<dbReference type="Gene3D" id="1.10.630.10">
    <property type="entry name" value="Cytochrome P450"/>
    <property type="match status" value="1"/>
</dbReference>
<proteinExistence type="inferred from homology"/>
<comment type="subcellular location">
    <subcellularLocation>
        <location evidence="2">Membrane</location>
    </subcellularLocation>
</comment>
<evidence type="ECO:0000256" key="9">
    <source>
        <dbReference type="ARBA" id="ARBA00023136"/>
    </source>
</evidence>
<dbReference type="OMA" id="HMARIFT"/>
<dbReference type="GO" id="GO:0016705">
    <property type="term" value="F:oxidoreductase activity, acting on paired donors, with incorporation or reduction of molecular oxygen"/>
    <property type="evidence" value="ECO:0007669"/>
    <property type="project" value="InterPro"/>
</dbReference>
<evidence type="ECO:0000256" key="6">
    <source>
        <dbReference type="ARBA" id="ARBA00023002"/>
    </source>
</evidence>
<reference evidence="10" key="1">
    <citation type="journal article" date="2012" name="Nature">
        <title>The tomato genome sequence provides insights into fleshy fruit evolution.</title>
        <authorList>
            <consortium name="Tomato Genome Consortium"/>
        </authorList>
    </citation>
    <scope>NUCLEOTIDE SEQUENCE [LARGE SCALE GENOMIC DNA]</scope>
    <source>
        <strain evidence="10">cv. Heinz 1706</strain>
    </source>
</reference>
<dbReference type="AlphaFoldDB" id="A0A3Q7G4J3"/>
<dbReference type="SUPFAM" id="SSF48264">
    <property type="entry name" value="Cytochrome P450"/>
    <property type="match status" value="1"/>
</dbReference>
<keyword evidence="8" id="KW-0503">Monooxygenase</keyword>
<evidence type="ECO:0000256" key="1">
    <source>
        <dbReference type="ARBA" id="ARBA00001971"/>
    </source>
</evidence>
<keyword evidence="7" id="KW-0408">Iron</keyword>
<keyword evidence="4" id="KW-0349">Heme</keyword>
<dbReference type="EnsemblPlants" id="Solyc04g049807.1.1">
    <property type="protein sequence ID" value="Solyc04g049807.1.1"/>
    <property type="gene ID" value="Solyc04g049807.1"/>
</dbReference>
<dbReference type="InterPro" id="IPR036396">
    <property type="entry name" value="Cyt_P450_sf"/>
</dbReference>
<dbReference type="GO" id="GO:0005506">
    <property type="term" value="F:iron ion binding"/>
    <property type="evidence" value="ECO:0007669"/>
    <property type="project" value="InterPro"/>
</dbReference>
<dbReference type="Proteomes" id="UP000004994">
    <property type="component" value="Chromosome 4"/>
</dbReference>
<dbReference type="PANTHER" id="PTHR47943">
    <property type="entry name" value="CYTOCHROME P450 93A3-LIKE"/>
    <property type="match status" value="1"/>
</dbReference>
<name>A0A3Q7G4J3_SOLLC</name>
<dbReference type="GO" id="GO:0004497">
    <property type="term" value="F:monooxygenase activity"/>
    <property type="evidence" value="ECO:0007669"/>
    <property type="project" value="UniProtKB-KW"/>
</dbReference>
<dbReference type="Gramene" id="Solyc04g049807.1.1">
    <property type="protein sequence ID" value="Solyc04g049807.1.1"/>
    <property type="gene ID" value="Solyc04g049807.1"/>
</dbReference>